<dbReference type="NCBIfam" id="NF008747">
    <property type="entry name" value="PRK11780.1"/>
    <property type="match status" value="1"/>
</dbReference>
<dbReference type="EMBL" id="HBKQ01032551">
    <property type="protein sequence ID" value="CAE2252833.1"/>
    <property type="molecule type" value="Transcribed_RNA"/>
</dbReference>
<accession>A0A7S4J5Q7</accession>
<protein>
    <recommendedName>
        <fullName evidence="1">DJ-1/PfpI domain-containing protein</fullName>
    </recommendedName>
</protein>
<organism evidence="2">
    <name type="scientific">Odontella aurita</name>
    <dbReference type="NCBI Taxonomy" id="265563"/>
    <lineage>
        <taxon>Eukaryota</taxon>
        <taxon>Sar</taxon>
        <taxon>Stramenopiles</taxon>
        <taxon>Ochrophyta</taxon>
        <taxon>Bacillariophyta</taxon>
        <taxon>Mediophyceae</taxon>
        <taxon>Biddulphiophycidae</taxon>
        <taxon>Eupodiscales</taxon>
        <taxon>Odontellaceae</taxon>
        <taxon>Odontella</taxon>
    </lineage>
</organism>
<dbReference type="InterPro" id="IPR029062">
    <property type="entry name" value="Class_I_gatase-like"/>
</dbReference>
<proteinExistence type="predicted"/>
<dbReference type="SUPFAM" id="SSF52317">
    <property type="entry name" value="Class I glutamine amidotransferase-like"/>
    <property type="match status" value="1"/>
</dbReference>
<gene>
    <name evidence="2" type="ORF">OAUR00152_LOCUS22246</name>
</gene>
<evidence type="ECO:0000259" key="1">
    <source>
        <dbReference type="Pfam" id="PF01965"/>
    </source>
</evidence>
<evidence type="ECO:0000313" key="2">
    <source>
        <dbReference type="EMBL" id="CAE2252833.1"/>
    </source>
</evidence>
<name>A0A7S4J5Q7_9STRA</name>
<dbReference type="AlphaFoldDB" id="A0A7S4J5Q7"/>
<dbReference type="Gene3D" id="3.40.50.880">
    <property type="match status" value="1"/>
</dbReference>
<feature type="domain" description="DJ-1/PfpI" evidence="1">
    <location>
        <begin position="15"/>
        <end position="154"/>
    </location>
</feature>
<dbReference type="InterPro" id="IPR002818">
    <property type="entry name" value="DJ-1/PfpI"/>
</dbReference>
<reference evidence="2" key="1">
    <citation type="submission" date="2021-01" db="EMBL/GenBank/DDBJ databases">
        <authorList>
            <person name="Corre E."/>
            <person name="Pelletier E."/>
            <person name="Niang G."/>
            <person name="Scheremetjew M."/>
            <person name="Finn R."/>
            <person name="Kale V."/>
            <person name="Holt S."/>
            <person name="Cochrane G."/>
            <person name="Meng A."/>
            <person name="Brown T."/>
            <person name="Cohen L."/>
        </authorList>
    </citation>
    <scope>NUCLEOTIDE SEQUENCE</scope>
    <source>
        <strain evidence="2">Isolate 1302-5</strain>
    </source>
</reference>
<dbReference type="PANTHER" id="PTHR10224:SF12">
    <property type="entry name" value="GLYOXALASE ELBB"/>
    <property type="match status" value="1"/>
</dbReference>
<sequence length="230" mass="24297">MSARVALLLAGSGVYDGTELTEGVSCLVHLSRSGADVKMFAPDKPQMHVINHTNGEEMKGEERNVLVESARIARGDVTSLDECRADDFDAIVVPGGFGAAKNLCDYAVKGADMTVDPLVEKTIQDFSAKNKVIGLSCIAPVIAARVLPGVKLTVGGEEEGSEQWPYAGTAGACVAMGATHEAKDYDGVCVDEEMKVVTAPAYMYAGKPHEIDDSLKAMIDTVMKLATEGK</sequence>
<dbReference type="Pfam" id="PF01965">
    <property type="entry name" value="DJ-1_PfpI"/>
    <property type="match status" value="1"/>
</dbReference>
<dbReference type="PANTHER" id="PTHR10224">
    <property type="entry name" value="ES1 PROTEIN HOMOLOG, MITOCHONDRIAL"/>
    <property type="match status" value="1"/>
</dbReference>